<protein>
    <submittedName>
        <fullName evidence="1">Uncharacterized protein</fullName>
    </submittedName>
</protein>
<sequence>MAKAIYSEGRTKAGSDASAMTLYADGHIYAAHYNSQKHTVRYFTNDKSCSTVLHPTIQVFTKHYTNVKVEFVNSNNSVLKYNGGNGLGCSSPTSRKVQTYAIASDNPAQAAVREVASKIWTQIIANSLDMNNDVRVVISNTVKSILACSANFNLVPKPPDVGDIIPGTSYFIKLGLDYLKDYFYEIIPYLAGLSGAQPVYKACINVAAANNRSALEMASLGI</sequence>
<dbReference type="AlphaFoldDB" id="A0AB38YUW9"/>
<organism evidence="1 2">
    <name type="scientific">Acinetobacter soli</name>
    <dbReference type="NCBI Taxonomy" id="487316"/>
    <lineage>
        <taxon>Bacteria</taxon>
        <taxon>Pseudomonadati</taxon>
        <taxon>Pseudomonadota</taxon>
        <taxon>Gammaproteobacteria</taxon>
        <taxon>Moraxellales</taxon>
        <taxon>Moraxellaceae</taxon>
        <taxon>Acinetobacter</taxon>
    </lineage>
</organism>
<gene>
    <name evidence="1" type="ORF">RHP80_13430</name>
</gene>
<dbReference type="RefSeq" id="WP_228268681.1">
    <property type="nucleotide sequence ID" value="NZ_BKFD01000002.1"/>
</dbReference>
<dbReference type="Proteomes" id="UP001256400">
    <property type="component" value="Chromosome"/>
</dbReference>
<evidence type="ECO:0000313" key="2">
    <source>
        <dbReference type="Proteomes" id="UP001256400"/>
    </source>
</evidence>
<name>A0AB38YUW9_9GAMM</name>
<reference evidence="1" key="1">
    <citation type="submission" date="2023-09" db="EMBL/GenBank/DDBJ databases">
        <title>Acinetobacter soli.</title>
        <authorList>
            <person name="Kim B."/>
            <person name="Kim D."/>
            <person name="Park D."/>
        </authorList>
    </citation>
    <scope>NUCLEOTIDE SEQUENCE</scope>
    <source>
        <strain evidence="1">2023.05</strain>
    </source>
</reference>
<proteinExistence type="predicted"/>
<dbReference type="EMBL" id="CP134206">
    <property type="protein sequence ID" value="WND05183.1"/>
    <property type="molecule type" value="Genomic_DNA"/>
</dbReference>
<evidence type="ECO:0000313" key="1">
    <source>
        <dbReference type="EMBL" id="WND05183.1"/>
    </source>
</evidence>
<accession>A0AB38YUW9</accession>